<feature type="domain" description="HAMP" evidence="3">
    <location>
        <begin position="214"/>
        <end position="266"/>
    </location>
</feature>
<keyword evidence="2" id="KW-0812">Transmembrane</keyword>
<keyword evidence="2" id="KW-1133">Transmembrane helix</keyword>
<sequence length="280" mass="30667">MFKTLAGRALIPVGIAVTGFVVVCFLLLYSVIKNVVNRDTVGYATNLADTILKSTRYAMLKSDREMLTTIISNIGQQKGVEHIRIFNKKGIVNISTRSDELDRQVDKKTEGCIACHAGATPSASLGKMEQARIFTNGDGRDVLAITAPIYNEPECANAACHVHPPEQKVLGILDIGLSREMLLNSLASIRNQMIVFTIMILVLTVGGVTALLRRSVFLPLQRLRHLADQVEAGETPTAHPTHFPRELDRIAQSLYNLSQRIRPAGKEPATTEQGTVPKDV</sequence>
<feature type="region of interest" description="Disordered" evidence="1">
    <location>
        <begin position="261"/>
        <end position="280"/>
    </location>
</feature>
<evidence type="ECO:0000313" key="4">
    <source>
        <dbReference type="EMBL" id="KAA0894131.1"/>
    </source>
</evidence>
<dbReference type="Gene3D" id="3.30.450.290">
    <property type="match status" value="1"/>
</dbReference>
<keyword evidence="5" id="KW-1185">Reference proteome</keyword>
<name>A0A5A9XR76_9BACT</name>
<dbReference type="RefSeq" id="WP_149306288.1">
    <property type="nucleotide sequence ID" value="NZ_SRSD01000002.1"/>
</dbReference>
<feature type="transmembrane region" description="Helical" evidence="2">
    <location>
        <begin position="193"/>
        <end position="212"/>
    </location>
</feature>
<dbReference type="PROSITE" id="PS50885">
    <property type="entry name" value="HAMP"/>
    <property type="match status" value="1"/>
</dbReference>
<gene>
    <name evidence="4" type="ORF">ET418_04010</name>
</gene>
<protein>
    <submittedName>
        <fullName evidence="4">HAMP domain-containing protein</fullName>
    </submittedName>
</protein>
<dbReference type="AlphaFoldDB" id="A0A5A9XR76"/>
<accession>A0A5A9XR76</accession>
<keyword evidence="2" id="KW-0472">Membrane</keyword>
<evidence type="ECO:0000313" key="5">
    <source>
        <dbReference type="Proteomes" id="UP000324298"/>
    </source>
</evidence>
<dbReference type="Gene3D" id="6.10.340.10">
    <property type="match status" value="1"/>
</dbReference>
<dbReference type="Proteomes" id="UP000324298">
    <property type="component" value="Unassembled WGS sequence"/>
</dbReference>
<reference evidence="4 5" key="1">
    <citation type="submission" date="2019-04" db="EMBL/GenBank/DDBJ databases">
        <title>Geobacter ruber sp. nov., ferric-reducing bacteria isolated from paddy soil.</title>
        <authorList>
            <person name="Xu Z."/>
            <person name="Masuda Y."/>
            <person name="Itoh H."/>
            <person name="Senoo K."/>
        </authorList>
    </citation>
    <scope>NUCLEOTIDE SEQUENCE [LARGE SCALE GENOMIC DNA]</scope>
    <source>
        <strain evidence="4 5">Red88</strain>
    </source>
</reference>
<dbReference type="OrthoDB" id="9781147at2"/>
<dbReference type="EMBL" id="SRSD01000002">
    <property type="protein sequence ID" value="KAA0894131.1"/>
    <property type="molecule type" value="Genomic_DNA"/>
</dbReference>
<dbReference type="GO" id="GO:0007165">
    <property type="term" value="P:signal transduction"/>
    <property type="evidence" value="ECO:0007669"/>
    <property type="project" value="InterPro"/>
</dbReference>
<evidence type="ECO:0000256" key="1">
    <source>
        <dbReference type="SAM" id="MobiDB-lite"/>
    </source>
</evidence>
<evidence type="ECO:0000256" key="2">
    <source>
        <dbReference type="SAM" id="Phobius"/>
    </source>
</evidence>
<comment type="caution">
    <text evidence="4">The sequence shown here is derived from an EMBL/GenBank/DDBJ whole genome shotgun (WGS) entry which is preliminary data.</text>
</comment>
<dbReference type="GO" id="GO:0016020">
    <property type="term" value="C:membrane"/>
    <property type="evidence" value="ECO:0007669"/>
    <property type="project" value="InterPro"/>
</dbReference>
<organism evidence="4 5">
    <name type="scientific">Oryzomonas rubra</name>
    <dbReference type="NCBI Taxonomy" id="2509454"/>
    <lineage>
        <taxon>Bacteria</taxon>
        <taxon>Pseudomonadati</taxon>
        <taxon>Thermodesulfobacteriota</taxon>
        <taxon>Desulfuromonadia</taxon>
        <taxon>Geobacterales</taxon>
        <taxon>Geobacteraceae</taxon>
        <taxon>Oryzomonas</taxon>
    </lineage>
</organism>
<dbReference type="InterPro" id="IPR003660">
    <property type="entry name" value="HAMP_dom"/>
</dbReference>
<evidence type="ECO:0000259" key="3">
    <source>
        <dbReference type="PROSITE" id="PS50885"/>
    </source>
</evidence>
<feature type="transmembrane region" description="Helical" evidence="2">
    <location>
        <begin position="9"/>
        <end position="32"/>
    </location>
</feature>
<proteinExistence type="predicted"/>